<reference evidence="2" key="1">
    <citation type="submission" date="2022-11" db="EMBL/GenBank/DDBJ databases">
        <title>Hoeflea poritis sp. nov., isolated from scleractinian coral Porites lutea.</title>
        <authorList>
            <person name="Zhang G."/>
            <person name="Wei Q."/>
            <person name="Cai L."/>
        </authorList>
    </citation>
    <scope>NUCLEOTIDE SEQUENCE</scope>
    <source>
        <strain evidence="2">E7-10</strain>
    </source>
</reference>
<feature type="repeat" description="TPR" evidence="1">
    <location>
        <begin position="398"/>
        <end position="431"/>
    </location>
</feature>
<sequence>MTATAPIERGIVEKQLERVLASSQFSETTRLARFLDYVVRQALDGNAEGLKGYAIGLDVFDKDEDFDPSIDTIVRVQAGKLRSRLDLFYAGEGRDDPLRIVIPKGSYVPVFELALDPEMSGGTAPAKTDPATARRASVAVMPFDNLSGDPAQEFLADGFTEEIIDALSRFREIRVVSRHATFRYKNRPVDPRELAQDLGVRFLLEGSVRRWEDQLRITARLVEAASGEQLSSDAYDREMSAQSLFDIQQEIAAQIAAEIGEPFGVIHRIGSGQRAGTQALDAYECRLLASEYWRAPTAEDHKRVVGLLERAVAIDPDYAGAWAMLGIVYGDEARAGFNLKPGRPALDRALEAAQRAVDLDPANATGHYALFLTRFHRGEFELFEAAAKKALQLNPYYPDMLADLGSCRALSGDWETGLALLERAIDLSPNPPGWYRAALVLDHYRRGDYEAALAEARLMGDSLWDRQGLFELMILGQMGRDGDAILLSEKILEDLPHYTGFVKWSFRLWHLPEALQKKMLDDWRKAGLILVFDPPDSP</sequence>
<dbReference type="SUPFAM" id="SSF48452">
    <property type="entry name" value="TPR-like"/>
    <property type="match status" value="1"/>
</dbReference>
<organism evidence="2 3">
    <name type="scientific">Hoeflea poritis</name>
    <dbReference type="NCBI Taxonomy" id="2993659"/>
    <lineage>
        <taxon>Bacteria</taxon>
        <taxon>Pseudomonadati</taxon>
        <taxon>Pseudomonadota</taxon>
        <taxon>Alphaproteobacteria</taxon>
        <taxon>Hyphomicrobiales</taxon>
        <taxon>Rhizobiaceae</taxon>
        <taxon>Hoeflea</taxon>
    </lineage>
</organism>
<evidence type="ECO:0000256" key="1">
    <source>
        <dbReference type="PROSITE-ProRule" id="PRU00339"/>
    </source>
</evidence>
<accession>A0ABT4VQN5</accession>
<dbReference type="Gene3D" id="3.40.50.10610">
    <property type="entry name" value="ABC-type transport auxiliary lipoprotein component"/>
    <property type="match status" value="1"/>
</dbReference>
<dbReference type="InterPro" id="IPR011990">
    <property type="entry name" value="TPR-like_helical_dom_sf"/>
</dbReference>
<keyword evidence="3" id="KW-1185">Reference proteome</keyword>
<name>A0ABT4VQN5_9HYPH</name>
<gene>
    <name evidence="2" type="ORF">OOZ53_16785</name>
</gene>
<dbReference type="RefSeq" id="WP_271090816.1">
    <property type="nucleotide sequence ID" value="NZ_JAPJZH010000010.1"/>
</dbReference>
<comment type="caution">
    <text evidence="2">The sequence shown here is derived from an EMBL/GenBank/DDBJ whole genome shotgun (WGS) entry which is preliminary data.</text>
</comment>
<evidence type="ECO:0008006" key="4">
    <source>
        <dbReference type="Google" id="ProtNLM"/>
    </source>
</evidence>
<proteinExistence type="predicted"/>
<evidence type="ECO:0000313" key="3">
    <source>
        <dbReference type="Proteomes" id="UP001148313"/>
    </source>
</evidence>
<dbReference type="InterPro" id="IPR019734">
    <property type="entry name" value="TPR_rpt"/>
</dbReference>
<protein>
    <recommendedName>
        <fullName evidence="4">Tetratricopeptide repeat protein</fullName>
    </recommendedName>
</protein>
<evidence type="ECO:0000313" key="2">
    <source>
        <dbReference type="EMBL" id="MDA4847018.1"/>
    </source>
</evidence>
<dbReference type="Proteomes" id="UP001148313">
    <property type="component" value="Unassembled WGS sequence"/>
</dbReference>
<dbReference type="PANTHER" id="PTHR12558">
    <property type="entry name" value="CELL DIVISION CYCLE 16,23,27"/>
    <property type="match status" value="1"/>
</dbReference>
<dbReference type="PROSITE" id="PS50005">
    <property type="entry name" value="TPR"/>
    <property type="match status" value="1"/>
</dbReference>
<dbReference type="Gene3D" id="1.25.40.10">
    <property type="entry name" value="Tetratricopeptide repeat domain"/>
    <property type="match status" value="1"/>
</dbReference>
<dbReference type="EMBL" id="JAPJZH010000010">
    <property type="protein sequence ID" value="MDA4847018.1"/>
    <property type="molecule type" value="Genomic_DNA"/>
</dbReference>
<keyword evidence="1" id="KW-0802">TPR repeat</keyword>
<dbReference type="PANTHER" id="PTHR12558:SF33">
    <property type="entry name" value="BLL7664 PROTEIN"/>
    <property type="match status" value="1"/>
</dbReference>